<name>A0A5B1CF11_9BACT</name>
<dbReference type="GO" id="GO:0004803">
    <property type="term" value="F:transposase activity"/>
    <property type="evidence" value="ECO:0007669"/>
    <property type="project" value="InterPro"/>
</dbReference>
<dbReference type="Proteomes" id="UP000322699">
    <property type="component" value="Unassembled WGS sequence"/>
</dbReference>
<protein>
    <submittedName>
        <fullName evidence="2">Transposase IS200 like protein</fullName>
    </submittedName>
</protein>
<evidence type="ECO:0000313" key="2">
    <source>
        <dbReference type="EMBL" id="KAA1257924.1"/>
    </source>
</evidence>
<comment type="caution">
    <text evidence="2">The sequence shown here is derived from an EMBL/GenBank/DDBJ whole genome shotgun (WGS) entry which is preliminary data.</text>
</comment>
<evidence type="ECO:0000313" key="3">
    <source>
        <dbReference type="Proteomes" id="UP000322699"/>
    </source>
</evidence>
<sequence>MASTHHMLLYHFVFSTKNRKPYLQPQTRDRVFEYLGGTVRGLDGVPIRIGGWVDHVHLLVKLKTQHCIADFMREVKSNSSKHFNESSGMIAKFGWQDGYGVFTVSGNAKAKVIAYIENQVDHHADESYSEEYVRMLNAAGVEYDERYLWD</sequence>
<dbReference type="GO" id="GO:0003677">
    <property type="term" value="F:DNA binding"/>
    <property type="evidence" value="ECO:0007669"/>
    <property type="project" value="InterPro"/>
</dbReference>
<dbReference type="RefSeq" id="WP_068262977.1">
    <property type="nucleotide sequence ID" value="NZ_LWSK01000041.1"/>
</dbReference>
<dbReference type="NCBIfam" id="NF033573">
    <property type="entry name" value="transpos_IS200"/>
    <property type="match status" value="1"/>
</dbReference>
<dbReference type="AlphaFoldDB" id="A0A5B1CF11"/>
<proteinExistence type="predicted"/>
<dbReference type="SMART" id="SM01321">
    <property type="entry name" value="Y1_Tnp"/>
    <property type="match status" value="1"/>
</dbReference>
<organism evidence="2 3">
    <name type="scientific">Rubripirellula obstinata</name>
    <dbReference type="NCBI Taxonomy" id="406547"/>
    <lineage>
        <taxon>Bacteria</taxon>
        <taxon>Pseudomonadati</taxon>
        <taxon>Planctomycetota</taxon>
        <taxon>Planctomycetia</taxon>
        <taxon>Pirellulales</taxon>
        <taxon>Pirellulaceae</taxon>
        <taxon>Rubripirellula</taxon>
    </lineage>
</organism>
<keyword evidence="3" id="KW-1185">Reference proteome</keyword>
<dbReference type="SUPFAM" id="SSF143422">
    <property type="entry name" value="Transposase IS200-like"/>
    <property type="match status" value="1"/>
</dbReference>
<dbReference type="InterPro" id="IPR036515">
    <property type="entry name" value="Transposase_17_sf"/>
</dbReference>
<dbReference type="GO" id="GO:0006313">
    <property type="term" value="P:DNA transposition"/>
    <property type="evidence" value="ECO:0007669"/>
    <property type="project" value="InterPro"/>
</dbReference>
<feature type="domain" description="Transposase IS200-like" evidence="1">
    <location>
        <begin position="5"/>
        <end position="119"/>
    </location>
</feature>
<dbReference type="OrthoDB" id="9798161at2"/>
<accession>A0A5B1CF11</accession>
<evidence type="ECO:0000259" key="1">
    <source>
        <dbReference type="SMART" id="SM01321"/>
    </source>
</evidence>
<dbReference type="PANTHER" id="PTHR33360:SF2">
    <property type="entry name" value="TRANSPOSASE FOR INSERTION SEQUENCE ELEMENT IS200"/>
    <property type="match status" value="1"/>
</dbReference>
<dbReference type="PANTHER" id="PTHR33360">
    <property type="entry name" value="TRANSPOSASE FOR INSERTION SEQUENCE ELEMENT IS200"/>
    <property type="match status" value="1"/>
</dbReference>
<dbReference type="Pfam" id="PF01797">
    <property type="entry name" value="Y1_Tnp"/>
    <property type="match status" value="1"/>
</dbReference>
<reference evidence="2 3" key="1">
    <citation type="submission" date="2019-08" db="EMBL/GenBank/DDBJ databases">
        <title>Deep-cultivation of Planctomycetes and their phenomic and genomic characterization uncovers novel biology.</title>
        <authorList>
            <person name="Wiegand S."/>
            <person name="Jogler M."/>
            <person name="Boedeker C."/>
            <person name="Pinto D."/>
            <person name="Vollmers J."/>
            <person name="Rivas-Marin E."/>
            <person name="Kohn T."/>
            <person name="Peeters S.H."/>
            <person name="Heuer A."/>
            <person name="Rast P."/>
            <person name="Oberbeckmann S."/>
            <person name="Bunk B."/>
            <person name="Jeske O."/>
            <person name="Meyerdierks A."/>
            <person name="Storesund J.E."/>
            <person name="Kallscheuer N."/>
            <person name="Luecker S."/>
            <person name="Lage O.M."/>
            <person name="Pohl T."/>
            <person name="Merkel B.J."/>
            <person name="Hornburger P."/>
            <person name="Mueller R.-W."/>
            <person name="Bruemmer F."/>
            <person name="Labrenz M."/>
            <person name="Spormann A.M."/>
            <person name="Op Den Camp H."/>
            <person name="Overmann J."/>
            <person name="Amann R."/>
            <person name="Jetten M.S.M."/>
            <person name="Mascher T."/>
            <person name="Medema M.H."/>
            <person name="Devos D.P."/>
            <person name="Kaster A.-K."/>
            <person name="Ovreas L."/>
            <person name="Rohde M."/>
            <person name="Galperin M.Y."/>
            <person name="Jogler C."/>
        </authorList>
    </citation>
    <scope>NUCLEOTIDE SEQUENCE [LARGE SCALE GENOMIC DNA]</scope>
    <source>
        <strain evidence="2 3">LF1</strain>
    </source>
</reference>
<gene>
    <name evidence="2" type="ORF">LF1_04140</name>
</gene>
<dbReference type="EMBL" id="VRLW01000001">
    <property type="protein sequence ID" value="KAA1257924.1"/>
    <property type="molecule type" value="Genomic_DNA"/>
</dbReference>
<dbReference type="Gene3D" id="3.30.70.1290">
    <property type="entry name" value="Transposase IS200-like"/>
    <property type="match status" value="1"/>
</dbReference>
<dbReference type="InterPro" id="IPR002686">
    <property type="entry name" value="Transposase_17"/>
</dbReference>